<reference evidence="1 2" key="1">
    <citation type="journal article" date="2012" name="J. Bacteriol.">
        <title>Genome sequence of the highly efficient arsenite-oxidizing bacterium Achromobacter arsenitoxydans SY8.</title>
        <authorList>
            <person name="Li X."/>
            <person name="Hu Y."/>
            <person name="Gong J."/>
            <person name="Lin Y."/>
            <person name="Johnstone L."/>
            <person name="Rensing C."/>
            <person name="Wang G."/>
        </authorList>
    </citation>
    <scope>NUCLEOTIDE SEQUENCE [LARGE SCALE GENOMIC DNA]</scope>
    <source>
        <strain evidence="1 2">SY8</strain>
    </source>
</reference>
<accession>H0F878</accession>
<dbReference type="AlphaFoldDB" id="H0F878"/>
<name>H0F878_9BURK</name>
<gene>
    <name evidence="1" type="ORF">KYC_14882</name>
</gene>
<organism evidence="1 2">
    <name type="scientific">Achromobacter arsenitoxydans SY8</name>
    <dbReference type="NCBI Taxonomy" id="477184"/>
    <lineage>
        <taxon>Bacteria</taxon>
        <taxon>Pseudomonadati</taxon>
        <taxon>Pseudomonadota</taxon>
        <taxon>Betaproteobacteria</taxon>
        <taxon>Burkholderiales</taxon>
        <taxon>Alcaligenaceae</taxon>
        <taxon>Achromobacter</taxon>
    </lineage>
</organism>
<keyword evidence="2" id="KW-1185">Reference proteome</keyword>
<evidence type="ECO:0000313" key="2">
    <source>
        <dbReference type="Proteomes" id="UP000003113"/>
    </source>
</evidence>
<comment type="caution">
    <text evidence="1">The sequence shown here is derived from an EMBL/GenBank/DDBJ whole genome shotgun (WGS) entry which is preliminary data.</text>
</comment>
<protein>
    <submittedName>
        <fullName evidence="1">Uncharacterized protein</fullName>
    </submittedName>
</protein>
<evidence type="ECO:0000313" key="1">
    <source>
        <dbReference type="EMBL" id="EHK65511.1"/>
    </source>
</evidence>
<dbReference type="STRING" id="477184.KYC_14882"/>
<dbReference type="EMBL" id="AGUF01000052">
    <property type="protein sequence ID" value="EHK65511.1"/>
    <property type="molecule type" value="Genomic_DNA"/>
</dbReference>
<dbReference type="Proteomes" id="UP000003113">
    <property type="component" value="Unassembled WGS sequence"/>
</dbReference>
<proteinExistence type="predicted"/>
<sequence>MFVGYATAGFPYSAAMDPYATTMNMNNSPDLTAEDLMERFALQFRAGFRVDGSVPPSWNVALFNLMFAIENLLSPEERERFWWTDIKEKRGGLRAYYVNDNDAEKEQEICSLVEEAEMRVEIIEGREPPVWTRTHWTA</sequence>